<comment type="subcellular location">
    <subcellularLocation>
        <location evidence="1 11">Cell membrane</location>
        <topology evidence="1 11">Multi-pass membrane protein</topology>
    </subcellularLocation>
</comment>
<dbReference type="CDD" id="cd13954">
    <property type="entry name" value="7tmA_OR"/>
    <property type="match status" value="1"/>
</dbReference>
<evidence type="ECO:0000256" key="1">
    <source>
        <dbReference type="ARBA" id="ARBA00004651"/>
    </source>
</evidence>
<keyword evidence="9 10" id="KW-0807">Transducer</keyword>
<evidence type="ECO:0000256" key="5">
    <source>
        <dbReference type="ARBA" id="ARBA00022989"/>
    </source>
</evidence>
<organism evidence="13 14">
    <name type="scientific">Pyxicephalus adspersus</name>
    <name type="common">African bullfrog</name>
    <dbReference type="NCBI Taxonomy" id="30357"/>
    <lineage>
        <taxon>Eukaryota</taxon>
        <taxon>Metazoa</taxon>
        <taxon>Chordata</taxon>
        <taxon>Craniata</taxon>
        <taxon>Vertebrata</taxon>
        <taxon>Euteleostomi</taxon>
        <taxon>Amphibia</taxon>
        <taxon>Batrachia</taxon>
        <taxon>Anura</taxon>
        <taxon>Neobatrachia</taxon>
        <taxon>Ranoidea</taxon>
        <taxon>Pyxicephalidae</taxon>
        <taxon>Pyxicephalinae</taxon>
        <taxon>Pyxicephalus</taxon>
    </lineage>
</organism>
<feature type="domain" description="G-protein coupled receptors family 1 profile" evidence="12">
    <location>
        <begin position="39"/>
        <end position="288"/>
    </location>
</feature>
<feature type="transmembrane region" description="Helical" evidence="11">
    <location>
        <begin position="60"/>
        <end position="84"/>
    </location>
</feature>
<dbReference type="Proteomes" id="UP001181693">
    <property type="component" value="Unassembled WGS sequence"/>
</dbReference>
<comment type="caution">
    <text evidence="13">The sequence shown here is derived from an EMBL/GenBank/DDBJ whole genome shotgun (WGS) entry which is preliminary data.</text>
</comment>
<gene>
    <name evidence="13" type="ORF">GDO54_005744</name>
</gene>
<evidence type="ECO:0000256" key="7">
    <source>
        <dbReference type="ARBA" id="ARBA00023136"/>
    </source>
</evidence>
<dbReference type="PROSITE" id="PS00237">
    <property type="entry name" value="G_PROTEIN_RECEP_F1_1"/>
    <property type="match status" value="1"/>
</dbReference>
<proteinExistence type="inferred from homology"/>
<evidence type="ECO:0000256" key="2">
    <source>
        <dbReference type="ARBA" id="ARBA00022475"/>
    </source>
</evidence>
<feature type="transmembrane region" description="Helical" evidence="11">
    <location>
        <begin position="138"/>
        <end position="166"/>
    </location>
</feature>
<dbReference type="InterPro" id="IPR017452">
    <property type="entry name" value="GPCR_Rhodpsn_7TM"/>
</dbReference>
<dbReference type="GO" id="GO:0004930">
    <property type="term" value="F:G protein-coupled receptor activity"/>
    <property type="evidence" value="ECO:0007669"/>
    <property type="project" value="UniProtKB-KW"/>
</dbReference>
<evidence type="ECO:0000256" key="4">
    <source>
        <dbReference type="ARBA" id="ARBA00022725"/>
    </source>
</evidence>
<keyword evidence="14" id="KW-1185">Reference proteome</keyword>
<dbReference type="Gene3D" id="1.20.1070.10">
    <property type="entry name" value="Rhodopsin 7-helix transmembrane proteins"/>
    <property type="match status" value="1"/>
</dbReference>
<evidence type="ECO:0000256" key="11">
    <source>
        <dbReference type="RuleBase" id="RU363047"/>
    </source>
</evidence>
<reference evidence="13" key="1">
    <citation type="thesis" date="2020" institute="ProQuest LLC" country="789 East Eisenhower Parkway, Ann Arbor, MI, USA">
        <title>Comparative Genomics and Chromosome Evolution.</title>
        <authorList>
            <person name="Mudd A.B."/>
        </authorList>
    </citation>
    <scope>NUCLEOTIDE SEQUENCE</scope>
    <source>
        <strain evidence="13">1538</strain>
        <tissue evidence="13">Blood</tissue>
    </source>
</reference>
<keyword evidence="6 10" id="KW-0297">G-protein coupled receptor</keyword>
<dbReference type="PRINTS" id="PR00245">
    <property type="entry name" value="OLFACTORYR"/>
</dbReference>
<feature type="transmembrane region" description="Helical" evidence="11">
    <location>
        <begin position="202"/>
        <end position="224"/>
    </location>
</feature>
<keyword evidence="4 11" id="KW-0552">Olfaction</keyword>
<evidence type="ECO:0000256" key="8">
    <source>
        <dbReference type="ARBA" id="ARBA00023170"/>
    </source>
</evidence>
<dbReference type="PANTHER" id="PTHR26452">
    <property type="entry name" value="OLFACTORY RECEPTOR"/>
    <property type="match status" value="1"/>
</dbReference>
<keyword evidence="11" id="KW-0716">Sensory transduction</keyword>
<evidence type="ECO:0000259" key="12">
    <source>
        <dbReference type="PROSITE" id="PS50262"/>
    </source>
</evidence>
<evidence type="ECO:0000256" key="10">
    <source>
        <dbReference type="RuleBase" id="RU000688"/>
    </source>
</evidence>
<evidence type="ECO:0000256" key="3">
    <source>
        <dbReference type="ARBA" id="ARBA00022692"/>
    </source>
</evidence>
<dbReference type="PRINTS" id="PR00237">
    <property type="entry name" value="GPCRRHODOPSN"/>
</dbReference>
<keyword evidence="7 11" id="KW-0472">Membrane</keyword>
<dbReference type="InterPro" id="IPR000276">
    <property type="entry name" value="GPCR_Rhodpsn"/>
</dbReference>
<evidence type="ECO:0000256" key="6">
    <source>
        <dbReference type="ARBA" id="ARBA00023040"/>
    </source>
</evidence>
<keyword evidence="2 11" id="KW-1003">Cell membrane</keyword>
<dbReference type="AlphaFoldDB" id="A0AAV3AKC1"/>
<keyword evidence="8 10" id="KW-0675">Receptor</keyword>
<evidence type="ECO:0000313" key="13">
    <source>
        <dbReference type="EMBL" id="DBA29681.1"/>
    </source>
</evidence>
<protein>
    <recommendedName>
        <fullName evidence="11">Olfactory receptor</fullName>
    </recommendedName>
</protein>
<dbReference type="InterPro" id="IPR000725">
    <property type="entry name" value="Olfact_rcpt"/>
</dbReference>
<dbReference type="Pfam" id="PF13853">
    <property type="entry name" value="7tm_4"/>
    <property type="match status" value="1"/>
</dbReference>
<dbReference type="InterPro" id="IPR050516">
    <property type="entry name" value="Olfactory_GPCR"/>
</dbReference>
<dbReference type="GO" id="GO:0004984">
    <property type="term" value="F:olfactory receptor activity"/>
    <property type="evidence" value="ECO:0007669"/>
    <property type="project" value="InterPro"/>
</dbReference>
<sequence>MPNQSAQYEFHILAFSTSPVGQLLIFVGGLLMYLMTILGNVAIIILVFTAPKLYTPMYFFLCNISFLDLASTTSFSPKLLIIIITQDHKISFYCCITQLFLFVFCAVAELLTLTSMAYDRYLAVCKPLQYYLIMNRTLCISMIIFSLITAALNSLMHAILTSLLFFCFSRDINNFFCELNSLISLSTSDTKSRKLLIAFEDIIIAFIPFVLIITSYVFIISNILNIRSTQGRLKAFSSCTSHLITVVLFCGPSIFLYIKEEFEHVKDQDKLLPVLFLVVVPMLNRVLW</sequence>
<feature type="transmembrane region" description="Helical" evidence="11">
    <location>
        <begin position="23"/>
        <end position="48"/>
    </location>
</feature>
<feature type="transmembrane region" description="Helical" evidence="11">
    <location>
        <begin position="90"/>
        <end position="118"/>
    </location>
</feature>
<keyword evidence="3 10" id="KW-0812">Transmembrane</keyword>
<dbReference type="FunFam" id="1.20.1070.10:FF:000015">
    <property type="entry name" value="Olfactory receptor"/>
    <property type="match status" value="1"/>
</dbReference>
<evidence type="ECO:0000256" key="9">
    <source>
        <dbReference type="ARBA" id="ARBA00023224"/>
    </source>
</evidence>
<dbReference type="EMBL" id="DYDO01000002">
    <property type="protein sequence ID" value="DBA29681.1"/>
    <property type="molecule type" value="Genomic_DNA"/>
</dbReference>
<name>A0AAV3AKC1_PYXAD</name>
<feature type="transmembrane region" description="Helical" evidence="11">
    <location>
        <begin position="236"/>
        <end position="258"/>
    </location>
</feature>
<accession>A0AAV3AKC1</accession>
<dbReference type="GO" id="GO:0005886">
    <property type="term" value="C:plasma membrane"/>
    <property type="evidence" value="ECO:0007669"/>
    <property type="project" value="UniProtKB-SubCell"/>
</dbReference>
<comment type="similarity">
    <text evidence="10">Belongs to the G-protein coupled receptor 1 family.</text>
</comment>
<keyword evidence="5 11" id="KW-1133">Transmembrane helix</keyword>
<dbReference type="PROSITE" id="PS50262">
    <property type="entry name" value="G_PROTEIN_RECEP_F1_2"/>
    <property type="match status" value="1"/>
</dbReference>
<evidence type="ECO:0000313" key="14">
    <source>
        <dbReference type="Proteomes" id="UP001181693"/>
    </source>
</evidence>
<dbReference type="SUPFAM" id="SSF81321">
    <property type="entry name" value="Family A G protein-coupled receptor-like"/>
    <property type="match status" value="1"/>
</dbReference>